<gene>
    <name evidence="1" type="ORF">ONZ43_g6571</name>
</gene>
<organism evidence="1 2">
    <name type="scientific">Nemania bipapillata</name>
    <dbReference type="NCBI Taxonomy" id="110536"/>
    <lineage>
        <taxon>Eukaryota</taxon>
        <taxon>Fungi</taxon>
        <taxon>Dikarya</taxon>
        <taxon>Ascomycota</taxon>
        <taxon>Pezizomycotina</taxon>
        <taxon>Sordariomycetes</taxon>
        <taxon>Xylariomycetidae</taxon>
        <taxon>Xylariales</taxon>
        <taxon>Xylariaceae</taxon>
        <taxon>Nemania</taxon>
    </lineage>
</organism>
<proteinExistence type="predicted"/>
<dbReference type="Proteomes" id="UP001153334">
    <property type="component" value="Unassembled WGS sequence"/>
</dbReference>
<protein>
    <submittedName>
        <fullName evidence="1">Uncharacterized protein</fullName>
    </submittedName>
</protein>
<evidence type="ECO:0000313" key="2">
    <source>
        <dbReference type="Proteomes" id="UP001153334"/>
    </source>
</evidence>
<reference evidence="1" key="1">
    <citation type="submission" date="2022-11" db="EMBL/GenBank/DDBJ databases">
        <title>Genome Sequence of Nemania bipapillata.</title>
        <authorList>
            <person name="Buettner E."/>
        </authorList>
    </citation>
    <scope>NUCLEOTIDE SEQUENCE</scope>
    <source>
        <strain evidence="1">CP14</strain>
    </source>
</reference>
<sequence>MVDVVSTRAVASFSASIMNTSGLWYNFIHQTRMGRLAANGFWRFLTFLSDYEAGYSTDENFEKLRPTPHGYGTFWVRAGLGTASAPDFWDTLHSGDLTVHRSEIESLSHTDVVNLKNGISLQSDMVIACTGFGKPHGPFNTELRNALGLSYDDADSDKWALLDEEAERKVDALLPVLKENPLAHLKSTTPKVRSHGPTRHYRAILPLKLAAQNDRSICFLGQIHSIFTPTTNEFSALWAAAYLQGKLDVPSIDEMEKEVAVFHAWERKRYLEIGAKNSYCILDFLSYIDTLAGDLGIKSSRKSNPFSEMFVRYKPSDYKGMIDEFLAGQK</sequence>
<comment type="caution">
    <text evidence="1">The sequence shown here is derived from an EMBL/GenBank/DDBJ whole genome shotgun (WGS) entry which is preliminary data.</text>
</comment>
<name>A0ACC2HZ20_9PEZI</name>
<accession>A0ACC2HZ20</accession>
<dbReference type="EMBL" id="JAPESX010002400">
    <property type="protein sequence ID" value="KAJ8107958.1"/>
    <property type="molecule type" value="Genomic_DNA"/>
</dbReference>
<evidence type="ECO:0000313" key="1">
    <source>
        <dbReference type="EMBL" id="KAJ8107958.1"/>
    </source>
</evidence>
<keyword evidence="2" id="KW-1185">Reference proteome</keyword>